<proteinExistence type="predicted"/>
<feature type="compositionally biased region" description="Polar residues" evidence="1">
    <location>
        <begin position="131"/>
        <end position="144"/>
    </location>
</feature>
<dbReference type="EMBL" id="NBAG03000088">
    <property type="protein sequence ID" value="PNI90332.1"/>
    <property type="molecule type" value="Genomic_DNA"/>
</dbReference>
<protein>
    <submittedName>
        <fullName evidence="2">MICAL3 isoform 7</fullName>
    </submittedName>
</protein>
<dbReference type="AlphaFoldDB" id="A0A2J8Q226"/>
<sequence>ALLKGKSEEELEASKSFGPGNEEEEEEEEYEEEEDYDEEEEESSEAPLDENDLEEDVDSEPAEIEGEAAEDGDPGDTGAELDDDQHWSDSPSDADRELHLPCPAEGEAELELRVSEDEEKLPASPKHQERGPSQATSPIRSPQESALLFIPVHSPSTEGPQLPPVPAATQEKSPEERLFPEPLLPKEKPKADAP</sequence>
<feature type="non-terminal residue" evidence="2">
    <location>
        <position position="1"/>
    </location>
</feature>
<feature type="region of interest" description="Disordered" evidence="1">
    <location>
        <begin position="1"/>
        <end position="194"/>
    </location>
</feature>
<feature type="non-terminal residue" evidence="2">
    <location>
        <position position="194"/>
    </location>
</feature>
<accession>A0A2J8Q226</accession>
<feature type="compositionally biased region" description="Basic and acidic residues" evidence="1">
    <location>
        <begin position="172"/>
        <end position="194"/>
    </location>
</feature>
<evidence type="ECO:0000313" key="2">
    <source>
        <dbReference type="EMBL" id="PNI90332.1"/>
    </source>
</evidence>
<gene>
    <name evidence="2" type="ORF">CK820_G0046040</name>
</gene>
<feature type="compositionally biased region" description="Acidic residues" evidence="1">
    <location>
        <begin position="21"/>
        <end position="83"/>
    </location>
</feature>
<evidence type="ECO:0000313" key="3">
    <source>
        <dbReference type="Proteomes" id="UP000236370"/>
    </source>
</evidence>
<organism evidence="2 3">
    <name type="scientific">Pan troglodytes</name>
    <name type="common">Chimpanzee</name>
    <dbReference type="NCBI Taxonomy" id="9598"/>
    <lineage>
        <taxon>Eukaryota</taxon>
        <taxon>Metazoa</taxon>
        <taxon>Chordata</taxon>
        <taxon>Craniata</taxon>
        <taxon>Vertebrata</taxon>
        <taxon>Euteleostomi</taxon>
        <taxon>Mammalia</taxon>
        <taxon>Eutheria</taxon>
        <taxon>Euarchontoglires</taxon>
        <taxon>Primates</taxon>
        <taxon>Haplorrhini</taxon>
        <taxon>Catarrhini</taxon>
        <taxon>Hominidae</taxon>
        <taxon>Pan</taxon>
    </lineage>
</organism>
<comment type="caution">
    <text evidence="2">The sequence shown here is derived from an EMBL/GenBank/DDBJ whole genome shotgun (WGS) entry which is preliminary data.</text>
</comment>
<dbReference type="Proteomes" id="UP000236370">
    <property type="component" value="Unassembled WGS sequence"/>
</dbReference>
<reference evidence="2 3" key="1">
    <citation type="submission" date="2017-12" db="EMBL/GenBank/DDBJ databases">
        <title>High-resolution comparative analysis of great ape genomes.</title>
        <authorList>
            <person name="Pollen A."/>
            <person name="Hastie A."/>
            <person name="Hormozdiari F."/>
            <person name="Dougherty M."/>
            <person name="Liu R."/>
            <person name="Chaisson M."/>
            <person name="Hoppe E."/>
            <person name="Hill C."/>
            <person name="Pang A."/>
            <person name="Hillier L."/>
            <person name="Baker C."/>
            <person name="Armstrong J."/>
            <person name="Shendure J."/>
            <person name="Paten B."/>
            <person name="Wilson R."/>
            <person name="Chao H."/>
            <person name="Schneider V."/>
            <person name="Ventura M."/>
            <person name="Kronenberg Z."/>
            <person name="Murali S."/>
            <person name="Gordon D."/>
            <person name="Cantsilieris S."/>
            <person name="Munson K."/>
            <person name="Nelson B."/>
            <person name="Raja A."/>
            <person name="Underwood J."/>
            <person name="Diekhans M."/>
            <person name="Fiddes I."/>
            <person name="Haussler D."/>
            <person name="Eichler E."/>
        </authorList>
    </citation>
    <scope>NUCLEOTIDE SEQUENCE [LARGE SCALE GENOMIC DNA]</scope>
    <source>
        <strain evidence="2">Yerkes chimp pedigree #C0471</strain>
    </source>
</reference>
<name>A0A2J8Q226_PANTR</name>
<evidence type="ECO:0000256" key="1">
    <source>
        <dbReference type="SAM" id="MobiDB-lite"/>
    </source>
</evidence>